<feature type="compositionally biased region" description="Low complexity" evidence="1">
    <location>
        <begin position="20"/>
        <end position="42"/>
    </location>
</feature>
<comment type="caution">
    <text evidence="2">The sequence shown here is derived from an EMBL/GenBank/DDBJ whole genome shotgun (WGS) entry which is preliminary data.</text>
</comment>
<sequence>MDPNINNISGVETEDNHSFTDNTVSNTNDNSLNNDNLSNSNDDYNDNKENLNDPSMKPSNTQNASHTQLPLQTISNTQSANNDLTQHGSKPQFSYANHINQVNQFNAYMKQVGKFHNHPWPLQRPLGTQRQPYGFNHGGKIGPNMNYIRQQQRQLQTSGRQGIVGGQQNPKERGPNKASQDAGSFFDPINVESEPCTLNPENSSSASIISKPQKHSTFNQYLTNPPTEKRKQRSRLGQAHAPIKPEFPGQCLLPDCPLNIPGAFSEEHRKELIKEMENVSAFHKHLRKAHKISGSKGSSEPAICKWPGCEVEMKLGGLLRHIVSLHGPGRAKADAQQEATLRRLDAAWKKRLESMSEVDAAAPEVEKQEDIVGGDMDMGQDDASHAEEAGSPSSLWG</sequence>
<evidence type="ECO:0000256" key="1">
    <source>
        <dbReference type="SAM" id="MobiDB-lite"/>
    </source>
</evidence>
<feature type="compositionally biased region" description="Low complexity" evidence="1">
    <location>
        <begin position="152"/>
        <end position="161"/>
    </location>
</feature>
<gene>
    <name evidence="2" type="ORF">CVT24_009530</name>
</gene>
<evidence type="ECO:0000313" key="3">
    <source>
        <dbReference type="Proteomes" id="UP000284842"/>
    </source>
</evidence>
<evidence type="ECO:0000313" key="2">
    <source>
        <dbReference type="EMBL" id="PPQ71239.1"/>
    </source>
</evidence>
<feature type="region of interest" description="Disordered" evidence="1">
    <location>
        <begin position="152"/>
        <end position="238"/>
    </location>
</feature>
<feature type="compositionally biased region" description="Polar residues" evidence="1">
    <location>
        <begin position="1"/>
        <end position="10"/>
    </location>
</feature>
<feature type="region of interest" description="Disordered" evidence="1">
    <location>
        <begin position="355"/>
        <end position="397"/>
    </location>
</feature>
<protein>
    <submittedName>
        <fullName evidence="2">Uncharacterized protein</fullName>
    </submittedName>
</protein>
<name>A0A409VYB4_9AGAR</name>
<dbReference type="InParanoid" id="A0A409VYB4"/>
<proteinExistence type="predicted"/>
<feature type="compositionally biased region" description="Polar residues" evidence="1">
    <location>
        <begin position="57"/>
        <end position="67"/>
    </location>
</feature>
<dbReference type="EMBL" id="NHTK01005923">
    <property type="protein sequence ID" value="PPQ71239.1"/>
    <property type="molecule type" value="Genomic_DNA"/>
</dbReference>
<feature type="region of interest" description="Disordered" evidence="1">
    <location>
        <begin position="1"/>
        <end position="67"/>
    </location>
</feature>
<accession>A0A409VYB4</accession>
<feature type="compositionally biased region" description="Polar residues" evidence="1">
    <location>
        <begin position="199"/>
        <end position="226"/>
    </location>
</feature>
<keyword evidence="3" id="KW-1185">Reference proteome</keyword>
<dbReference type="AlphaFoldDB" id="A0A409VYB4"/>
<dbReference type="Proteomes" id="UP000284842">
    <property type="component" value="Unassembled WGS sequence"/>
</dbReference>
<organism evidence="2 3">
    <name type="scientific">Panaeolus cyanescens</name>
    <dbReference type="NCBI Taxonomy" id="181874"/>
    <lineage>
        <taxon>Eukaryota</taxon>
        <taxon>Fungi</taxon>
        <taxon>Dikarya</taxon>
        <taxon>Basidiomycota</taxon>
        <taxon>Agaricomycotina</taxon>
        <taxon>Agaricomycetes</taxon>
        <taxon>Agaricomycetidae</taxon>
        <taxon>Agaricales</taxon>
        <taxon>Agaricineae</taxon>
        <taxon>Galeropsidaceae</taxon>
        <taxon>Panaeolus</taxon>
    </lineage>
</organism>
<reference evidence="2 3" key="1">
    <citation type="journal article" date="2018" name="Evol. Lett.">
        <title>Horizontal gene cluster transfer increased hallucinogenic mushroom diversity.</title>
        <authorList>
            <person name="Reynolds H.T."/>
            <person name="Vijayakumar V."/>
            <person name="Gluck-Thaler E."/>
            <person name="Korotkin H.B."/>
            <person name="Matheny P.B."/>
            <person name="Slot J.C."/>
        </authorList>
    </citation>
    <scope>NUCLEOTIDE SEQUENCE [LARGE SCALE GENOMIC DNA]</scope>
    <source>
        <strain evidence="2 3">2629</strain>
    </source>
</reference>